<name>A0A2T6ZT56_TUBBO</name>
<protein>
    <submittedName>
        <fullName evidence="1">Uncharacterized protein</fullName>
    </submittedName>
</protein>
<organism evidence="1 2">
    <name type="scientific">Tuber borchii</name>
    <name type="common">White truffle</name>
    <dbReference type="NCBI Taxonomy" id="42251"/>
    <lineage>
        <taxon>Eukaryota</taxon>
        <taxon>Fungi</taxon>
        <taxon>Dikarya</taxon>
        <taxon>Ascomycota</taxon>
        <taxon>Pezizomycotina</taxon>
        <taxon>Pezizomycetes</taxon>
        <taxon>Pezizales</taxon>
        <taxon>Tuberaceae</taxon>
        <taxon>Tuber</taxon>
    </lineage>
</organism>
<dbReference type="Proteomes" id="UP000244722">
    <property type="component" value="Unassembled WGS sequence"/>
</dbReference>
<evidence type="ECO:0000313" key="1">
    <source>
        <dbReference type="EMBL" id="PUU78656.1"/>
    </source>
</evidence>
<dbReference type="EMBL" id="NESQ01000111">
    <property type="protein sequence ID" value="PUU78656.1"/>
    <property type="molecule type" value="Genomic_DNA"/>
</dbReference>
<keyword evidence="2" id="KW-1185">Reference proteome</keyword>
<gene>
    <name evidence="1" type="ORF">B9Z19DRAFT_1126368</name>
</gene>
<accession>A0A2T6ZT56</accession>
<comment type="caution">
    <text evidence="1">The sequence shown here is derived from an EMBL/GenBank/DDBJ whole genome shotgun (WGS) entry which is preliminary data.</text>
</comment>
<sequence>MVWQEVMEQLFKDNQPNISLSVPVKSSYTRVNNHYCIFSQTSQQEVSQAVKLFTDNQYTDGILIVTEGRTRVEVYGYLGPYHKPVVTSR</sequence>
<reference evidence="1 2" key="1">
    <citation type="submission" date="2017-04" db="EMBL/GenBank/DDBJ databases">
        <title>Draft genome sequence of Tuber borchii Vittad., a whitish edible truffle.</title>
        <authorList>
            <consortium name="DOE Joint Genome Institute"/>
            <person name="Murat C."/>
            <person name="Kuo A."/>
            <person name="Barry K.W."/>
            <person name="Clum A."/>
            <person name="Dockter R.B."/>
            <person name="Fauchery L."/>
            <person name="Iotti M."/>
            <person name="Kohler A."/>
            <person name="Labutti K."/>
            <person name="Lindquist E.A."/>
            <person name="Lipzen A."/>
            <person name="Ohm R.A."/>
            <person name="Wang M."/>
            <person name="Grigoriev I.V."/>
            <person name="Zambonelli A."/>
            <person name="Martin F.M."/>
        </authorList>
    </citation>
    <scope>NUCLEOTIDE SEQUENCE [LARGE SCALE GENOMIC DNA]</scope>
    <source>
        <strain evidence="1 2">Tbo3840</strain>
    </source>
</reference>
<dbReference type="AlphaFoldDB" id="A0A2T6ZT56"/>
<proteinExistence type="predicted"/>
<evidence type="ECO:0000313" key="2">
    <source>
        <dbReference type="Proteomes" id="UP000244722"/>
    </source>
</evidence>